<dbReference type="Proteomes" id="UP000663929">
    <property type="component" value="Chromosome"/>
</dbReference>
<dbReference type="InterPro" id="IPR050523">
    <property type="entry name" value="AKR_Detox_Biosynth"/>
</dbReference>
<name>A0A8A4TND7_SULCO</name>
<dbReference type="InterPro" id="IPR020471">
    <property type="entry name" value="AKR"/>
</dbReference>
<dbReference type="SUPFAM" id="SSF51430">
    <property type="entry name" value="NAD(P)-linked oxidoreductase"/>
    <property type="match status" value="1"/>
</dbReference>
<proteinExistence type="predicted"/>
<dbReference type="PANTHER" id="PTHR43364">
    <property type="entry name" value="NADH-SPECIFIC METHYLGLYOXAL REDUCTASE-RELATED"/>
    <property type="match status" value="1"/>
</dbReference>
<dbReference type="GO" id="GO:0016491">
    <property type="term" value="F:oxidoreductase activity"/>
    <property type="evidence" value="ECO:0007669"/>
    <property type="project" value="UniProtKB-KW"/>
</dbReference>
<dbReference type="KEGG" id="scor:J3U87_32915"/>
<dbReference type="Gene3D" id="3.20.20.100">
    <property type="entry name" value="NADP-dependent oxidoreductase domain"/>
    <property type="match status" value="1"/>
</dbReference>
<dbReference type="RefSeq" id="WP_237380085.1">
    <property type="nucleotide sequence ID" value="NZ_CP071793.1"/>
</dbReference>
<feature type="domain" description="NADP-dependent oxidoreductase" evidence="2">
    <location>
        <begin position="15"/>
        <end position="302"/>
    </location>
</feature>
<dbReference type="PROSITE" id="PS00062">
    <property type="entry name" value="ALDOKETO_REDUCTASE_2"/>
    <property type="match status" value="1"/>
</dbReference>
<keyword evidence="1" id="KW-0560">Oxidoreductase</keyword>
<dbReference type="Pfam" id="PF00248">
    <property type="entry name" value="Aldo_ket_red"/>
    <property type="match status" value="1"/>
</dbReference>
<organism evidence="3 4">
    <name type="scientific">Sulfidibacter corallicola</name>
    <dbReference type="NCBI Taxonomy" id="2818388"/>
    <lineage>
        <taxon>Bacteria</taxon>
        <taxon>Pseudomonadati</taxon>
        <taxon>Acidobacteriota</taxon>
        <taxon>Holophagae</taxon>
        <taxon>Acanthopleuribacterales</taxon>
        <taxon>Acanthopleuribacteraceae</taxon>
        <taxon>Sulfidibacter</taxon>
    </lineage>
</organism>
<evidence type="ECO:0000256" key="1">
    <source>
        <dbReference type="ARBA" id="ARBA00023002"/>
    </source>
</evidence>
<dbReference type="CDD" id="cd19085">
    <property type="entry name" value="AKR_AKR11B3"/>
    <property type="match status" value="1"/>
</dbReference>
<evidence type="ECO:0000313" key="3">
    <source>
        <dbReference type="EMBL" id="QTD50411.1"/>
    </source>
</evidence>
<keyword evidence="4" id="KW-1185">Reference proteome</keyword>
<evidence type="ECO:0000313" key="4">
    <source>
        <dbReference type="Proteomes" id="UP000663929"/>
    </source>
</evidence>
<dbReference type="InterPro" id="IPR018170">
    <property type="entry name" value="Aldo/ket_reductase_CS"/>
</dbReference>
<evidence type="ECO:0000259" key="2">
    <source>
        <dbReference type="Pfam" id="PF00248"/>
    </source>
</evidence>
<gene>
    <name evidence="3" type="ORF">J3U87_32915</name>
</gene>
<dbReference type="PANTHER" id="PTHR43364:SF4">
    <property type="entry name" value="NAD(P)-LINKED OXIDOREDUCTASE SUPERFAMILY PROTEIN"/>
    <property type="match status" value="1"/>
</dbReference>
<dbReference type="AlphaFoldDB" id="A0A8A4TND7"/>
<dbReference type="InterPro" id="IPR036812">
    <property type="entry name" value="NAD(P)_OxRdtase_dom_sf"/>
</dbReference>
<dbReference type="PRINTS" id="PR00069">
    <property type="entry name" value="ALDKETRDTASE"/>
</dbReference>
<dbReference type="EMBL" id="CP071793">
    <property type="protein sequence ID" value="QTD50411.1"/>
    <property type="molecule type" value="Genomic_DNA"/>
</dbReference>
<protein>
    <submittedName>
        <fullName evidence="3">Aldo/keto reductase</fullName>
    </submittedName>
</protein>
<dbReference type="InterPro" id="IPR023210">
    <property type="entry name" value="NADP_OxRdtase_dom"/>
</dbReference>
<dbReference type="GO" id="GO:0005829">
    <property type="term" value="C:cytosol"/>
    <property type="evidence" value="ECO:0007669"/>
    <property type="project" value="TreeGrafter"/>
</dbReference>
<reference evidence="3" key="1">
    <citation type="submission" date="2021-03" db="EMBL/GenBank/DDBJ databases">
        <title>Acanthopleuribacteraceae sp. M133.</title>
        <authorList>
            <person name="Wang G."/>
        </authorList>
    </citation>
    <scope>NUCLEOTIDE SEQUENCE</scope>
    <source>
        <strain evidence="3">M133</strain>
    </source>
</reference>
<sequence length="319" mass="35926">MRYEKLGRTDIDLSKIIMGTWQAGKRMWSGIEDRDSIQALQAAFDSGITTFDTAEVYGEGHSEQIIGKALGNHRHQIVILSKVFSNHLRYDQVFEACHRSLKNLGTDYLDLYQIHWPPGTWGGEEVPPEETMRALCELVQQGKIRAIGVSNFNAEQIAEASRYGRIDSLQPPYSLFWRAVEAETLPYCREQDQSVLAYSSLAQGILADRFAGEIHFEPGDHRAKNRLFQEPHWTRVQAALAELRPIAKACGMTMAQLALAWITTKPGMFAIAGARRAEQIRETAAAGMHVLSDGDWAEVDRIGRTVTDHLDDNPLLWNF</sequence>
<accession>A0A8A4TND7</accession>